<dbReference type="AlphaFoldDB" id="A0AA39H1P5"/>
<proteinExistence type="predicted"/>
<accession>A0AA39H1P5</accession>
<organism evidence="1 2">
    <name type="scientific">Steinernema hermaphroditum</name>
    <dbReference type="NCBI Taxonomy" id="289476"/>
    <lineage>
        <taxon>Eukaryota</taxon>
        <taxon>Metazoa</taxon>
        <taxon>Ecdysozoa</taxon>
        <taxon>Nematoda</taxon>
        <taxon>Chromadorea</taxon>
        <taxon>Rhabditida</taxon>
        <taxon>Tylenchina</taxon>
        <taxon>Panagrolaimomorpha</taxon>
        <taxon>Strongyloidoidea</taxon>
        <taxon>Steinernematidae</taxon>
        <taxon>Steinernema</taxon>
    </lineage>
</organism>
<evidence type="ECO:0000313" key="1">
    <source>
        <dbReference type="EMBL" id="KAK0397566.1"/>
    </source>
</evidence>
<dbReference type="Proteomes" id="UP001175271">
    <property type="component" value="Unassembled WGS sequence"/>
</dbReference>
<comment type="caution">
    <text evidence="1">The sequence shown here is derived from an EMBL/GenBank/DDBJ whole genome shotgun (WGS) entry which is preliminary data.</text>
</comment>
<gene>
    <name evidence="1" type="ORF">QR680_002173</name>
</gene>
<dbReference type="EMBL" id="JAUCMV010000005">
    <property type="protein sequence ID" value="KAK0397566.1"/>
    <property type="molecule type" value="Genomic_DNA"/>
</dbReference>
<name>A0AA39H1P5_9BILA</name>
<evidence type="ECO:0000313" key="2">
    <source>
        <dbReference type="Proteomes" id="UP001175271"/>
    </source>
</evidence>
<sequence length="112" mass="12680">MEVRESAQPAAVTLDISAFEPTGDVSTSVILQPLNLSDLVVRQRARIRCRLLIDAETMMSNQQQRNQIENYGDTMRPSLNLAPPSRQLMRIKEAANIDQMINPGSRWATWKN</sequence>
<protein>
    <submittedName>
        <fullName evidence="1">Uncharacterized protein</fullName>
    </submittedName>
</protein>
<keyword evidence="2" id="KW-1185">Reference proteome</keyword>
<reference evidence="1" key="1">
    <citation type="submission" date="2023-06" db="EMBL/GenBank/DDBJ databases">
        <title>Genomic analysis of the entomopathogenic nematode Steinernema hermaphroditum.</title>
        <authorList>
            <person name="Schwarz E.M."/>
            <person name="Heppert J.K."/>
            <person name="Baniya A."/>
            <person name="Schwartz H.T."/>
            <person name="Tan C.-H."/>
            <person name="Antoshechkin I."/>
            <person name="Sternberg P.W."/>
            <person name="Goodrich-Blair H."/>
            <person name="Dillman A.R."/>
        </authorList>
    </citation>
    <scope>NUCLEOTIDE SEQUENCE</scope>
    <source>
        <strain evidence="1">PS9179</strain>
        <tissue evidence="1">Whole animal</tissue>
    </source>
</reference>